<keyword evidence="3" id="KW-1185">Reference proteome</keyword>
<proteinExistence type="predicted"/>
<organism evidence="2 3">
    <name type="scientific">Abeliophyllum distichum</name>
    <dbReference type="NCBI Taxonomy" id="126358"/>
    <lineage>
        <taxon>Eukaryota</taxon>
        <taxon>Viridiplantae</taxon>
        <taxon>Streptophyta</taxon>
        <taxon>Embryophyta</taxon>
        <taxon>Tracheophyta</taxon>
        <taxon>Spermatophyta</taxon>
        <taxon>Magnoliopsida</taxon>
        <taxon>eudicotyledons</taxon>
        <taxon>Gunneridae</taxon>
        <taxon>Pentapetalae</taxon>
        <taxon>asterids</taxon>
        <taxon>lamiids</taxon>
        <taxon>Lamiales</taxon>
        <taxon>Oleaceae</taxon>
        <taxon>Forsythieae</taxon>
        <taxon>Abeliophyllum</taxon>
    </lineage>
</organism>
<dbReference type="Pfam" id="PF25598">
    <property type="entry name" value="ARM_PUB"/>
    <property type="match status" value="1"/>
</dbReference>
<comment type="caution">
    <text evidence="2">The sequence shown here is derived from an EMBL/GenBank/DDBJ whole genome shotgun (WGS) entry which is preliminary data.</text>
</comment>
<dbReference type="SUPFAM" id="SSF48371">
    <property type="entry name" value="ARM repeat"/>
    <property type="match status" value="1"/>
</dbReference>
<gene>
    <name evidence="2" type="ORF">Adt_15698</name>
</gene>
<dbReference type="Proteomes" id="UP001604336">
    <property type="component" value="Unassembled WGS sequence"/>
</dbReference>
<evidence type="ECO:0000313" key="2">
    <source>
        <dbReference type="EMBL" id="KAL2519451.1"/>
    </source>
</evidence>
<dbReference type="InterPro" id="IPR016024">
    <property type="entry name" value="ARM-type_fold"/>
</dbReference>
<protein>
    <submittedName>
        <fullName evidence="2">U-box domain-containing protein 25</fullName>
    </submittedName>
</protein>
<dbReference type="EMBL" id="JBFOLK010000004">
    <property type="protein sequence ID" value="KAL2519451.1"/>
    <property type="molecule type" value="Genomic_DNA"/>
</dbReference>
<dbReference type="PANTHER" id="PTHR47873">
    <property type="entry name" value="ARM REPEAT SUPERFAMILY PROTEIN"/>
    <property type="match status" value="1"/>
</dbReference>
<dbReference type="Gene3D" id="1.25.10.10">
    <property type="entry name" value="Leucine-rich Repeat Variant"/>
    <property type="match status" value="1"/>
</dbReference>
<dbReference type="InterPro" id="IPR011989">
    <property type="entry name" value="ARM-like"/>
</dbReference>
<reference evidence="3" key="1">
    <citation type="submission" date="2024-07" db="EMBL/GenBank/DDBJ databases">
        <title>Two chromosome-level genome assemblies of Korean endemic species Abeliophyllum distichum and Forsythia ovata (Oleaceae).</title>
        <authorList>
            <person name="Jang H."/>
        </authorList>
    </citation>
    <scope>NUCLEOTIDE SEQUENCE [LARGE SCALE GENOMIC DNA]</scope>
</reference>
<feature type="domain" description="U-box" evidence="1">
    <location>
        <begin position="4"/>
        <end position="140"/>
    </location>
</feature>
<dbReference type="PANTHER" id="PTHR47873:SF1">
    <property type="entry name" value="ARM REPEAT SUPERFAMILY PROTEIN"/>
    <property type="match status" value="1"/>
</dbReference>
<evidence type="ECO:0000259" key="1">
    <source>
        <dbReference type="Pfam" id="PF25598"/>
    </source>
</evidence>
<dbReference type="InterPro" id="IPR058678">
    <property type="entry name" value="ARM_PUB"/>
</dbReference>
<sequence>MDLQAQNSNAHEIFEDIVGILTFPLAYPRALKIGIKALFALCLVKQHRHKEVKAGAVEALINHLAEFEKCDSERALASIELLCRILSGCVAFVAHSLTVPLLVKIILKISDHATEFATEALFSLCSASELTQREAVATGVKMVQLFFQPFFRRNVRIFGEWTDLPLSVQTHYMRYYRRMRSTLVR</sequence>
<evidence type="ECO:0000313" key="3">
    <source>
        <dbReference type="Proteomes" id="UP001604336"/>
    </source>
</evidence>
<accession>A0ABD1U371</accession>
<dbReference type="AlphaFoldDB" id="A0ABD1U371"/>
<name>A0ABD1U371_9LAMI</name>